<dbReference type="PATRIC" id="fig|1217691.3.peg.1744"/>
<gene>
    <name evidence="1" type="ORF">F931_01769</name>
</gene>
<dbReference type="OrthoDB" id="72471at2"/>
<reference evidence="1 2" key="1">
    <citation type="submission" date="2013-02" db="EMBL/GenBank/DDBJ databases">
        <title>The Genome Sequence of Acinetobacter sp. ANC 4050.</title>
        <authorList>
            <consortium name="The Broad Institute Genome Sequencing Platform"/>
            <consortium name="The Broad Institute Genome Sequencing Center for Infectious Disease"/>
            <person name="Cerqueira G."/>
            <person name="Feldgarden M."/>
            <person name="Courvalin P."/>
            <person name="Perichon B."/>
            <person name="Grillot-Courvalin C."/>
            <person name="Clermont D."/>
            <person name="Rocha E."/>
            <person name="Yoon E.-J."/>
            <person name="Nemec A."/>
            <person name="Walker B."/>
            <person name="Young S.K."/>
            <person name="Zeng Q."/>
            <person name="Gargeya S."/>
            <person name="Fitzgerald M."/>
            <person name="Haas B."/>
            <person name="Abouelleil A."/>
            <person name="Alvarado L."/>
            <person name="Arachchi H.M."/>
            <person name="Berlin A.M."/>
            <person name="Chapman S.B."/>
            <person name="Dewar J."/>
            <person name="Goldberg J."/>
            <person name="Griggs A."/>
            <person name="Gujja S."/>
            <person name="Hansen M."/>
            <person name="Howarth C."/>
            <person name="Imamovic A."/>
            <person name="Larimer J."/>
            <person name="McCowan C."/>
            <person name="Murphy C."/>
            <person name="Neiman D."/>
            <person name="Pearson M."/>
            <person name="Priest M."/>
            <person name="Roberts A."/>
            <person name="Saif S."/>
            <person name="Shea T."/>
            <person name="Sisk P."/>
            <person name="Sykes S."/>
            <person name="Wortman J."/>
            <person name="Nusbaum C."/>
            <person name="Birren B."/>
        </authorList>
    </citation>
    <scope>NUCLEOTIDE SEQUENCE [LARGE SCALE GENOMIC DNA]</scope>
    <source>
        <strain evidence="1 2">ANC 4050</strain>
    </source>
</reference>
<accession>R8YI17</accession>
<dbReference type="HOGENOM" id="CLU_077247_0_0_6"/>
<proteinExistence type="predicted"/>
<evidence type="ECO:0000313" key="2">
    <source>
        <dbReference type="Proteomes" id="UP000014024"/>
    </source>
</evidence>
<organism evidence="1 2">
    <name type="scientific">Acinetobacter pittii ANC 4050</name>
    <dbReference type="NCBI Taxonomy" id="1217691"/>
    <lineage>
        <taxon>Bacteria</taxon>
        <taxon>Pseudomonadati</taxon>
        <taxon>Pseudomonadota</taxon>
        <taxon>Gammaproteobacteria</taxon>
        <taxon>Moraxellales</taxon>
        <taxon>Moraxellaceae</taxon>
        <taxon>Acinetobacter</taxon>
        <taxon>Acinetobacter calcoaceticus/baumannii complex</taxon>
    </lineage>
</organism>
<protein>
    <submittedName>
        <fullName evidence="1">Uncharacterized protein</fullName>
    </submittedName>
</protein>
<evidence type="ECO:0000313" key="1">
    <source>
        <dbReference type="EMBL" id="EOQ69050.1"/>
    </source>
</evidence>
<comment type="caution">
    <text evidence="1">The sequence shown here is derived from an EMBL/GenBank/DDBJ whole genome shotgun (WGS) entry which is preliminary data.</text>
</comment>
<name>R8YI17_ACIPI</name>
<dbReference type="Proteomes" id="UP000014024">
    <property type="component" value="Unassembled WGS sequence"/>
</dbReference>
<sequence length="213" mass="24676">MTVRPILFNTEMVRAILNGSKTQSRRIIKNKVLKNIEIAENLGELFGIEDTKSRISSYFQKYCPFGAIGDQLFVQETYGSKIRSLGGTPHKSFVYKADNPKEIAYYDCNGKGYPVRWKPSSRMPRKASRILLEIVDIRVERLREISDEDAKAEGFDKPKNDSTKQSNCSHKSVLSFQRHWESVKGKQSWKENPWVWVIEFKVKQEIIFSMGNF</sequence>
<dbReference type="AlphaFoldDB" id="R8YI17"/>
<dbReference type="RefSeq" id="WP_016141755.1">
    <property type="nucleotide sequence ID" value="NZ_KB976987.1"/>
</dbReference>
<dbReference type="EMBL" id="APQM01000007">
    <property type="protein sequence ID" value="EOQ69050.1"/>
    <property type="molecule type" value="Genomic_DNA"/>
</dbReference>